<evidence type="ECO:0000313" key="6">
    <source>
        <dbReference type="EMBL" id="KUK35819.1"/>
    </source>
</evidence>
<dbReference type="HAMAP" id="MF_01185">
    <property type="entry name" value="FliW"/>
    <property type="match status" value="1"/>
</dbReference>
<comment type="subcellular location">
    <subcellularLocation>
        <location evidence="5">Cytoplasm</location>
    </subcellularLocation>
</comment>
<dbReference type="PANTHER" id="PTHR39190:SF1">
    <property type="entry name" value="FLAGELLAR ASSEMBLY FACTOR FLIW"/>
    <property type="match status" value="1"/>
</dbReference>
<dbReference type="AlphaFoldDB" id="A0A101FF05"/>
<keyword evidence="4 5" id="KW-0143">Chaperone</keyword>
<keyword evidence="6" id="KW-0969">Cilium</keyword>
<keyword evidence="3 5" id="KW-0810">Translation regulation</keyword>
<dbReference type="EMBL" id="LGFO01000247">
    <property type="protein sequence ID" value="KUK35819.1"/>
    <property type="molecule type" value="Genomic_DNA"/>
</dbReference>
<accession>A0A101FF05</accession>
<dbReference type="NCBIfam" id="NF009793">
    <property type="entry name" value="PRK13285.1-1"/>
    <property type="match status" value="1"/>
</dbReference>
<evidence type="ECO:0000313" key="7">
    <source>
        <dbReference type="Proteomes" id="UP000053326"/>
    </source>
</evidence>
<evidence type="ECO:0000256" key="2">
    <source>
        <dbReference type="ARBA" id="ARBA00022795"/>
    </source>
</evidence>
<keyword evidence="1 5" id="KW-0963">Cytoplasm</keyword>
<dbReference type="Proteomes" id="UP000053326">
    <property type="component" value="Unassembled WGS sequence"/>
</dbReference>
<evidence type="ECO:0000256" key="1">
    <source>
        <dbReference type="ARBA" id="ARBA00022490"/>
    </source>
</evidence>
<dbReference type="InterPro" id="IPR003775">
    <property type="entry name" value="Flagellar_assembly_factor_FliW"/>
</dbReference>
<sequence>MQVKTARFGVLEVDRERLLTFPQGMVGFPHLQRYFFVPVPENNLFVWLQALDDPEIAFLMVDPFIFFPDYDVHLSEADCEFLQLGHPDEATLLTVVTIPPEGVRGMTANLLAPVVINVRKALGRQVILDGSGYRTKHLLFRNVPEPARRCACS</sequence>
<dbReference type="GO" id="GO:0006417">
    <property type="term" value="P:regulation of translation"/>
    <property type="evidence" value="ECO:0007669"/>
    <property type="project" value="UniProtKB-KW"/>
</dbReference>
<keyword evidence="2 5" id="KW-1005">Bacterial flagellum biogenesis</keyword>
<dbReference type="GO" id="GO:0044780">
    <property type="term" value="P:bacterial-type flagellum assembly"/>
    <property type="evidence" value="ECO:0007669"/>
    <property type="project" value="UniProtKB-UniRule"/>
</dbReference>
<comment type="function">
    <text evidence="5">Acts as an anti-CsrA protein, binds CsrA and prevents it from repressing translation of its target genes, one of which is flagellin. Binds to flagellin and participates in the assembly of the flagellum.</text>
</comment>
<keyword evidence="6" id="KW-0282">Flagellum</keyword>
<comment type="similarity">
    <text evidence="5">Belongs to the FliW family.</text>
</comment>
<comment type="subunit">
    <text evidence="5">Interacts with translational regulator CsrA and flagellin(s).</text>
</comment>
<evidence type="ECO:0000256" key="3">
    <source>
        <dbReference type="ARBA" id="ARBA00022845"/>
    </source>
</evidence>
<evidence type="ECO:0000256" key="5">
    <source>
        <dbReference type="HAMAP-Rule" id="MF_01185"/>
    </source>
</evidence>
<dbReference type="SUPFAM" id="SSF141457">
    <property type="entry name" value="BH3618-like"/>
    <property type="match status" value="1"/>
</dbReference>
<evidence type="ECO:0000256" key="4">
    <source>
        <dbReference type="ARBA" id="ARBA00023186"/>
    </source>
</evidence>
<dbReference type="GO" id="GO:0005737">
    <property type="term" value="C:cytoplasm"/>
    <property type="evidence" value="ECO:0007669"/>
    <property type="project" value="UniProtKB-SubCell"/>
</dbReference>
<dbReference type="Pfam" id="PF02623">
    <property type="entry name" value="FliW"/>
    <property type="match status" value="1"/>
</dbReference>
<gene>
    <name evidence="5" type="primary">fliW</name>
    <name evidence="6" type="ORF">XD66_1476</name>
</gene>
<name>A0A101FF05_9THEO</name>
<dbReference type="Gene3D" id="2.30.290.10">
    <property type="entry name" value="BH3618-like"/>
    <property type="match status" value="1"/>
</dbReference>
<reference evidence="7" key="1">
    <citation type="journal article" date="2015" name="MBio">
        <title>Genome-Resolved Metagenomic Analysis Reveals Roles for Candidate Phyla and Other Microbial Community Members in Biogeochemical Transformations in Oil Reservoirs.</title>
        <authorList>
            <person name="Hu P."/>
            <person name="Tom L."/>
            <person name="Singh A."/>
            <person name="Thomas B.C."/>
            <person name="Baker B.J."/>
            <person name="Piceno Y.M."/>
            <person name="Andersen G.L."/>
            <person name="Banfield J.F."/>
        </authorList>
    </citation>
    <scope>NUCLEOTIDE SEQUENCE [LARGE SCALE GENOMIC DNA]</scope>
</reference>
<organism evidence="6 7">
    <name type="scientific">Thermacetogenium phaeum</name>
    <dbReference type="NCBI Taxonomy" id="85874"/>
    <lineage>
        <taxon>Bacteria</taxon>
        <taxon>Bacillati</taxon>
        <taxon>Bacillota</taxon>
        <taxon>Clostridia</taxon>
        <taxon>Thermoanaerobacterales</taxon>
        <taxon>Thermoanaerobacteraceae</taxon>
        <taxon>Thermacetogenium</taxon>
    </lineage>
</organism>
<dbReference type="PANTHER" id="PTHR39190">
    <property type="entry name" value="FLAGELLAR ASSEMBLY FACTOR FLIW"/>
    <property type="match status" value="1"/>
</dbReference>
<protein>
    <recommendedName>
        <fullName evidence="5">Flagellar assembly factor FliW</fullName>
    </recommendedName>
</protein>
<keyword evidence="6" id="KW-0966">Cell projection</keyword>
<comment type="caution">
    <text evidence="6">The sequence shown here is derived from an EMBL/GenBank/DDBJ whole genome shotgun (WGS) entry which is preliminary data.</text>
</comment>
<proteinExistence type="inferred from homology"/>
<dbReference type="InterPro" id="IPR024046">
    <property type="entry name" value="Flagellar_assmbl_FliW_dom_sf"/>
</dbReference>